<feature type="compositionally biased region" description="Low complexity" evidence="1">
    <location>
        <begin position="434"/>
        <end position="452"/>
    </location>
</feature>
<protein>
    <submittedName>
        <fullName evidence="2">Uncharacterized protein</fullName>
    </submittedName>
</protein>
<evidence type="ECO:0000313" key="3">
    <source>
        <dbReference type="Proteomes" id="UP001215280"/>
    </source>
</evidence>
<feature type="region of interest" description="Disordered" evidence="1">
    <location>
        <begin position="58"/>
        <end position="89"/>
    </location>
</feature>
<dbReference type="EMBL" id="JARJLG010000097">
    <property type="protein sequence ID" value="KAJ7746733.1"/>
    <property type="molecule type" value="Genomic_DNA"/>
</dbReference>
<keyword evidence="3" id="KW-1185">Reference proteome</keyword>
<gene>
    <name evidence="2" type="ORF">DFH07DRAFT_587253</name>
</gene>
<evidence type="ECO:0000313" key="2">
    <source>
        <dbReference type="EMBL" id="KAJ7746733.1"/>
    </source>
</evidence>
<feature type="compositionally biased region" description="Basic and acidic residues" evidence="1">
    <location>
        <begin position="303"/>
        <end position="315"/>
    </location>
</feature>
<organism evidence="2 3">
    <name type="scientific">Mycena maculata</name>
    <dbReference type="NCBI Taxonomy" id="230809"/>
    <lineage>
        <taxon>Eukaryota</taxon>
        <taxon>Fungi</taxon>
        <taxon>Dikarya</taxon>
        <taxon>Basidiomycota</taxon>
        <taxon>Agaricomycotina</taxon>
        <taxon>Agaricomycetes</taxon>
        <taxon>Agaricomycetidae</taxon>
        <taxon>Agaricales</taxon>
        <taxon>Marasmiineae</taxon>
        <taxon>Mycenaceae</taxon>
        <taxon>Mycena</taxon>
    </lineage>
</organism>
<evidence type="ECO:0000256" key="1">
    <source>
        <dbReference type="SAM" id="MobiDB-lite"/>
    </source>
</evidence>
<dbReference type="AlphaFoldDB" id="A0AAD7IPT7"/>
<feature type="region of interest" description="Disordered" evidence="1">
    <location>
        <begin position="102"/>
        <end position="150"/>
    </location>
</feature>
<feature type="compositionally biased region" description="Acidic residues" evidence="1">
    <location>
        <begin position="408"/>
        <end position="422"/>
    </location>
</feature>
<feature type="compositionally biased region" description="Basic and acidic residues" evidence="1">
    <location>
        <begin position="639"/>
        <end position="659"/>
    </location>
</feature>
<feature type="region of interest" description="Disordered" evidence="1">
    <location>
        <begin position="302"/>
        <end position="462"/>
    </location>
</feature>
<accession>A0AAD7IPT7</accession>
<feature type="compositionally biased region" description="Basic and acidic residues" evidence="1">
    <location>
        <begin position="362"/>
        <end position="379"/>
    </location>
</feature>
<reference evidence="2" key="1">
    <citation type="submission" date="2023-03" db="EMBL/GenBank/DDBJ databases">
        <title>Massive genome expansion in bonnet fungi (Mycena s.s.) driven by repeated elements and novel gene families across ecological guilds.</title>
        <authorList>
            <consortium name="Lawrence Berkeley National Laboratory"/>
            <person name="Harder C.B."/>
            <person name="Miyauchi S."/>
            <person name="Viragh M."/>
            <person name="Kuo A."/>
            <person name="Thoen E."/>
            <person name="Andreopoulos B."/>
            <person name="Lu D."/>
            <person name="Skrede I."/>
            <person name="Drula E."/>
            <person name="Henrissat B."/>
            <person name="Morin E."/>
            <person name="Kohler A."/>
            <person name="Barry K."/>
            <person name="LaButti K."/>
            <person name="Morin E."/>
            <person name="Salamov A."/>
            <person name="Lipzen A."/>
            <person name="Mereny Z."/>
            <person name="Hegedus B."/>
            <person name="Baldrian P."/>
            <person name="Stursova M."/>
            <person name="Weitz H."/>
            <person name="Taylor A."/>
            <person name="Grigoriev I.V."/>
            <person name="Nagy L.G."/>
            <person name="Martin F."/>
            <person name="Kauserud H."/>
        </authorList>
    </citation>
    <scope>NUCLEOTIDE SEQUENCE</scope>
    <source>
        <strain evidence="2">CBHHK188m</strain>
    </source>
</reference>
<feature type="region of interest" description="Disordered" evidence="1">
    <location>
        <begin position="639"/>
        <end position="661"/>
    </location>
</feature>
<feature type="compositionally biased region" description="Acidic residues" evidence="1">
    <location>
        <begin position="61"/>
        <end position="78"/>
    </location>
</feature>
<comment type="caution">
    <text evidence="2">The sequence shown here is derived from an EMBL/GenBank/DDBJ whole genome shotgun (WGS) entry which is preliminary data.</text>
</comment>
<proteinExistence type="predicted"/>
<feature type="compositionally biased region" description="Pro residues" evidence="1">
    <location>
        <begin position="102"/>
        <end position="126"/>
    </location>
</feature>
<name>A0AAD7IPT7_9AGAR</name>
<sequence length="904" mass="96173">MAQVQLAWTTGAPTEVYPRSASGAGMHFNARGEIIPYSIVPTVASLGSEVVAMTDIPGSPDDFDDMGMELAYPDDEPNEPAPPPLRSPVFIPYTPPISLTPTPIPTSVPLSYTPPTPPPSQSPSVPPQQYQRAPLPRRTPRKSAPGAGTATFVRTPAAAVAGIVVPRLPSSVVAYGAPGALPVSMQAASRTIPAYTQPLPPPVPVPAAAPVYTPSPMPIAAPPVPLSDAPCTTEGCGGRVLTKGRRCLACVKGSWMGRAKAIEEGIKAKGKGKEGTPKPKEGRVTIKLRVTPKAAGKFVVVEPKGKGKAAKDPSREAVSTPKDPVEGKAANPLENKAANSLGRKVASPLENTATDPPSLESKAADPLENKPEDLVEGKSTDSTVNAPNAADAPSEEANIWDGAGWDSELSDLTDSDGESEVEETPRPSFKIRIPARTPTKASPSSASTPTKADGSAFTLPTPPASAEPLRFCTIARCRVPLPPHSVYRWKCCAACRKLYREYQRERHGRLAAADAADGSAPASTPVSMAQTVVPKAALPEHMQALRAQVAQKEWQREENRRALAVAGVPIPGPVTSRRPPAAAAPVTWSVAPGIQLKPKPKLVPGARGCTGHGCEHVIPPADEYEWAVCGMCRARERRRAERAEGKPALKEKDKEREEEMPIAAVKKPGRCMYADCGTLMPTDVSVVECEQCLRRKKLRKTPGRPPGSRNKPKLSVARKPQAAPTPEKPLEVSRKRKRTSPYPAYQCGDALLADFGTRFHGFIKAQSYYYLMRGGTGHAPPAQAMFDFSGEYSVIAADLDVIARKAAVEVSVHAVKDAVARAGGLEFSPTSWVSILGTPGGIVTRFACVHLVDVFLPIRMPPGHPPNPARAKSMQGELEIAVLPDDSHQYFAGEKTIVRFRLVG</sequence>
<feature type="region of interest" description="Disordered" evidence="1">
    <location>
        <begin position="699"/>
        <end position="741"/>
    </location>
</feature>
<dbReference type="Proteomes" id="UP001215280">
    <property type="component" value="Unassembled WGS sequence"/>
</dbReference>